<evidence type="ECO:0000313" key="1">
    <source>
        <dbReference type="EMBL" id="KZT54930.1"/>
    </source>
</evidence>
<dbReference type="InParanoid" id="A0A165EID5"/>
<keyword evidence="2" id="KW-1185">Reference proteome</keyword>
<accession>A0A165EID5</accession>
<name>A0A165EID5_9BASI</name>
<dbReference type="EMBL" id="KV424004">
    <property type="protein sequence ID" value="KZT54930.1"/>
    <property type="molecule type" value="Genomic_DNA"/>
</dbReference>
<proteinExistence type="predicted"/>
<reference evidence="1 2" key="1">
    <citation type="journal article" date="2016" name="Mol. Biol. Evol.">
        <title>Comparative Genomics of Early-Diverging Mushroom-Forming Fungi Provides Insights into the Origins of Lignocellulose Decay Capabilities.</title>
        <authorList>
            <person name="Nagy L.G."/>
            <person name="Riley R."/>
            <person name="Tritt A."/>
            <person name="Adam C."/>
            <person name="Daum C."/>
            <person name="Floudas D."/>
            <person name="Sun H."/>
            <person name="Yadav J.S."/>
            <person name="Pangilinan J."/>
            <person name="Larsson K.H."/>
            <person name="Matsuura K."/>
            <person name="Barry K."/>
            <person name="Labutti K."/>
            <person name="Kuo R."/>
            <person name="Ohm R.A."/>
            <person name="Bhattacharya S.S."/>
            <person name="Shirouzu T."/>
            <person name="Yoshinaga Y."/>
            <person name="Martin F.M."/>
            <person name="Grigoriev I.V."/>
            <person name="Hibbett D.S."/>
        </authorList>
    </citation>
    <scope>NUCLEOTIDE SEQUENCE [LARGE SCALE GENOMIC DNA]</scope>
    <source>
        <strain evidence="1 2">HHB12733</strain>
    </source>
</reference>
<feature type="non-terminal residue" evidence="1">
    <location>
        <position position="129"/>
    </location>
</feature>
<organism evidence="1 2">
    <name type="scientific">Calocera cornea HHB12733</name>
    <dbReference type="NCBI Taxonomy" id="1353952"/>
    <lineage>
        <taxon>Eukaryota</taxon>
        <taxon>Fungi</taxon>
        <taxon>Dikarya</taxon>
        <taxon>Basidiomycota</taxon>
        <taxon>Agaricomycotina</taxon>
        <taxon>Dacrymycetes</taxon>
        <taxon>Dacrymycetales</taxon>
        <taxon>Dacrymycetaceae</taxon>
        <taxon>Calocera</taxon>
    </lineage>
</organism>
<evidence type="ECO:0000313" key="2">
    <source>
        <dbReference type="Proteomes" id="UP000076842"/>
    </source>
</evidence>
<dbReference type="Proteomes" id="UP000076842">
    <property type="component" value="Unassembled WGS sequence"/>
</dbReference>
<dbReference type="STRING" id="1353952.A0A165EID5"/>
<sequence length="129" mass="14974">MSAISDFKDLKIDRLKDDGSNWTTYKDIMLNAFDRRMLGRHVRGSVKPPQSFVIRDDTYYKVIPTTTTTTSMEQDEADKLEEAWEKYRAKEASIREIVYMTISPTTLIQVKDAPTAHELWVQLSAMHEN</sequence>
<dbReference type="AlphaFoldDB" id="A0A165EID5"/>
<gene>
    <name evidence="1" type="ORF">CALCODRAFT_437907</name>
</gene>
<protein>
    <submittedName>
        <fullName evidence="1">Uncharacterized protein</fullName>
    </submittedName>
</protein>
<dbReference type="OrthoDB" id="3015170at2759"/>